<dbReference type="OrthoDB" id="629570at2"/>
<dbReference type="AlphaFoldDB" id="A0A2K9PU89"/>
<dbReference type="EMBL" id="CP025791">
    <property type="protein sequence ID" value="AUP80623.1"/>
    <property type="molecule type" value="Genomic_DNA"/>
</dbReference>
<evidence type="ECO:0000313" key="5">
    <source>
        <dbReference type="Proteomes" id="UP000235826"/>
    </source>
</evidence>
<dbReference type="KEGG" id="fek:C1H87_18655"/>
<dbReference type="RefSeq" id="WP_102757269.1">
    <property type="nucleotide sequence ID" value="NZ_CP025791.1"/>
</dbReference>
<keyword evidence="5" id="KW-1185">Reference proteome</keyword>
<name>A0A2K9PU89_9FLAO</name>
<organism evidence="4 5">
    <name type="scientific">Flavivirga eckloniae</name>
    <dbReference type="NCBI Taxonomy" id="1803846"/>
    <lineage>
        <taxon>Bacteria</taxon>
        <taxon>Pseudomonadati</taxon>
        <taxon>Bacteroidota</taxon>
        <taxon>Flavobacteriia</taxon>
        <taxon>Flavobacteriales</taxon>
        <taxon>Flavobacteriaceae</taxon>
        <taxon>Flavivirga</taxon>
    </lineage>
</organism>
<evidence type="ECO:0000313" key="4">
    <source>
        <dbReference type="EMBL" id="AUP80623.1"/>
    </source>
</evidence>
<evidence type="ECO:0000256" key="1">
    <source>
        <dbReference type="ARBA" id="ARBA00022729"/>
    </source>
</evidence>
<evidence type="ECO:0000259" key="3">
    <source>
        <dbReference type="Pfam" id="PF18962"/>
    </source>
</evidence>
<feature type="chain" id="PRO_5014707539" evidence="2">
    <location>
        <begin position="21"/>
        <end position="420"/>
    </location>
</feature>
<protein>
    <submittedName>
        <fullName evidence="4">T9SS C-terminal target domain-containing protein</fullName>
    </submittedName>
</protein>
<feature type="domain" description="Secretion system C-terminal sorting" evidence="3">
    <location>
        <begin position="340"/>
        <end position="418"/>
    </location>
</feature>
<dbReference type="Pfam" id="PF18962">
    <property type="entry name" value="Por_Secre_tail"/>
    <property type="match status" value="1"/>
</dbReference>
<proteinExistence type="predicted"/>
<gene>
    <name evidence="4" type="ORF">C1H87_18655</name>
</gene>
<dbReference type="Proteomes" id="UP000235826">
    <property type="component" value="Chromosome"/>
</dbReference>
<dbReference type="InterPro" id="IPR026444">
    <property type="entry name" value="Secre_tail"/>
</dbReference>
<reference evidence="4 5" key="1">
    <citation type="submission" date="2018-01" db="EMBL/GenBank/DDBJ databases">
        <title>Complete genome sequence of Flavivirga eckloniae ECD14 isolated from seaweed Ecklonia cava.</title>
        <authorList>
            <person name="Lee J.H."/>
            <person name="Baik K.S."/>
            <person name="Seong C.N."/>
        </authorList>
    </citation>
    <scope>NUCLEOTIDE SEQUENCE [LARGE SCALE GENOMIC DNA]</scope>
    <source>
        <strain evidence="4 5">ECD14</strain>
    </source>
</reference>
<dbReference type="NCBIfam" id="TIGR04183">
    <property type="entry name" value="Por_Secre_tail"/>
    <property type="match status" value="1"/>
</dbReference>
<sequence length="420" mass="47126">MKTKLHLLMVLLWVCSFTQAQETTVNLSMAASYANQVYYKLNTQTETTYAANSWDISMLRTDNFAFSLRINDHIGVEVFEASNKPNDWNSIDIANEASWTKLYNSDIKWNEGAFDKGSATYGWGEYNIATHHVEGTIIFVLKYADGTYRKFINDDYFGGHTFRYSTWNSGTSTWSADQTATVSNTTNPNNSRNYYSFENNTEVIAEPATTDWDLKFTKYYTEVPNGSGGTQPYLTTGVLVNSGLEVAENDEPGGMPANPNLTYATNINTIGYDWKTFDFSSGWLIDSNKAFYVKYADNTIYRLYFTAFSGSGTGDLTFKFEDVTASLDIEDITESISFGVFPNPSPNKQINLVYDVNKWGSDKNKIAIFSTTGQKVFETSLKSNSGLFNKTLDFSALKSGVYILQFSSGNHHTSKKLVLN</sequence>
<accession>A0A2K9PU89</accession>
<keyword evidence="1 2" id="KW-0732">Signal</keyword>
<evidence type="ECO:0000256" key="2">
    <source>
        <dbReference type="SAM" id="SignalP"/>
    </source>
</evidence>
<feature type="signal peptide" evidence="2">
    <location>
        <begin position="1"/>
        <end position="20"/>
    </location>
</feature>